<keyword evidence="2" id="KW-0732">Signal</keyword>
<feature type="compositionally biased region" description="Basic and acidic residues" evidence="1">
    <location>
        <begin position="101"/>
        <end position="120"/>
    </location>
</feature>
<feature type="chain" id="PRO_5004795502" evidence="2">
    <location>
        <begin position="27"/>
        <end position="126"/>
    </location>
</feature>
<dbReference type="Gene3D" id="3.10.450.40">
    <property type="match status" value="1"/>
</dbReference>
<reference evidence="4 5" key="1">
    <citation type="journal article" date="2014" name="Genome Announc.">
        <title>Genome Sequence and Methylome of Soil Bacterium Gemmatirosa kalamazoonensis KBS708T, a Member of the Rarely Cultivated Gemmatimonadetes Phylum.</title>
        <authorList>
            <person name="Debruyn J.M."/>
            <person name="Radosevich M."/>
            <person name="Wommack K.E."/>
            <person name="Polson S.W."/>
            <person name="Hauser L.J."/>
            <person name="Fawaz M.N."/>
            <person name="Korlach J."/>
            <person name="Tsai Y.C."/>
        </authorList>
    </citation>
    <scope>NUCLEOTIDE SEQUENCE [LARGE SCALE GENOMIC DNA]</scope>
    <source>
        <strain evidence="4 5">KBS708</strain>
    </source>
</reference>
<dbReference type="InParanoid" id="W0RG31"/>
<dbReference type="Proteomes" id="UP000019151">
    <property type="component" value="Chromosome"/>
</dbReference>
<dbReference type="RefSeq" id="WP_025409895.1">
    <property type="nucleotide sequence ID" value="NZ_CP007128.1"/>
</dbReference>
<dbReference type="AlphaFoldDB" id="W0RG31"/>
<evidence type="ECO:0000256" key="1">
    <source>
        <dbReference type="SAM" id="MobiDB-lite"/>
    </source>
</evidence>
<dbReference type="KEGG" id="gba:J421_0816"/>
<feature type="domain" description="PepSY" evidence="3">
    <location>
        <begin position="44"/>
        <end position="101"/>
    </location>
</feature>
<name>W0RG31_9BACT</name>
<dbReference type="OrthoDB" id="1919149at2"/>
<feature type="signal peptide" evidence="2">
    <location>
        <begin position="1"/>
        <end position="26"/>
    </location>
</feature>
<organism evidence="4 5">
    <name type="scientific">Gemmatirosa kalamazoonensis</name>
    <dbReference type="NCBI Taxonomy" id="861299"/>
    <lineage>
        <taxon>Bacteria</taxon>
        <taxon>Pseudomonadati</taxon>
        <taxon>Gemmatimonadota</taxon>
        <taxon>Gemmatimonadia</taxon>
        <taxon>Gemmatimonadales</taxon>
        <taxon>Gemmatimonadaceae</taxon>
        <taxon>Gemmatirosa</taxon>
    </lineage>
</organism>
<evidence type="ECO:0000259" key="3">
    <source>
        <dbReference type="Pfam" id="PF03413"/>
    </source>
</evidence>
<evidence type="ECO:0000256" key="2">
    <source>
        <dbReference type="SAM" id="SignalP"/>
    </source>
</evidence>
<keyword evidence="5" id="KW-1185">Reference proteome</keyword>
<feature type="region of interest" description="Disordered" evidence="1">
    <location>
        <begin position="101"/>
        <end position="126"/>
    </location>
</feature>
<protein>
    <submittedName>
        <fullName evidence="4">PepSY domain protein</fullName>
    </submittedName>
</protein>
<dbReference type="STRING" id="861299.J421_0816"/>
<dbReference type="InterPro" id="IPR025711">
    <property type="entry name" value="PepSY"/>
</dbReference>
<dbReference type="EMBL" id="CP007128">
    <property type="protein sequence ID" value="AHG88353.1"/>
    <property type="molecule type" value="Genomic_DNA"/>
</dbReference>
<dbReference type="HOGENOM" id="CLU_1978320_0_0_0"/>
<evidence type="ECO:0000313" key="4">
    <source>
        <dbReference type="EMBL" id="AHG88353.1"/>
    </source>
</evidence>
<proteinExistence type="predicted"/>
<dbReference type="Pfam" id="PF03413">
    <property type="entry name" value="PepSY"/>
    <property type="match status" value="1"/>
</dbReference>
<gene>
    <name evidence="4" type="ORF">J421_0816</name>
</gene>
<evidence type="ECO:0000313" key="5">
    <source>
        <dbReference type="Proteomes" id="UP000019151"/>
    </source>
</evidence>
<accession>W0RG31</accession>
<sequence length="126" mass="13265">MRRAHRTLPIALAAALLAVGAQTAPAQPITGSAALKARAKIRGDSAKKIARAQVPNGKIRSAELEEENGKLIYSFDLKVPGKSGFEEVNVDAVTGAVVGREHETAAKEKAEAKAEKAERKAAKKTP</sequence>